<protein>
    <recommendedName>
        <fullName evidence="4">DUF975 family protein</fullName>
    </recommendedName>
</protein>
<evidence type="ECO:0000313" key="3">
    <source>
        <dbReference type="Proteomes" id="UP000309673"/>
    </source>
</evidence>
<feature type="transmembrane region" description="Helical" evidence="1">
    <location>
        <begin position="165"/>
        <end position="183"/>
    </location>
</feature>
<feature type="transmembrane region" description="Helical" evidence="1">
    <location>
        <begin position="20"/>
        <end position="37"/>
    </location>
</feature>
<sequence length="271" mass="30772">MKKWMGQGWNITVRHKYVWVLLFIYRFLWGFFLFRLVDSVVTPVLLRYPDLHPNADAVPLFLIEAEFRLLRTDLVDDLLWLLTGLLLVRMVLTPLLNAGVYYSFHHTSGEGGTHVWSGIRNAWKPVTLLYWLENALALLPAVWLLPMAKDRLMSAVSPVHWLQELLLYAVGWLVYGFVLHVLFQSMQFGAVTREGWAKGALRAYFRALPLVTVSLVMIGIGFAASAAVTAVSLVWSGLAAVIVHQAFQFVRALLSLWTAAAQFSVWRETES</sequence>
<feature type="transmembrane region" description="Helical" evidence="1">
    <location>
        <begin position="125"/>
        <end position="145"/>
    </location>
</feature>
<evidence type="ECO:0000313" key="2">
    <source>
        <dbReference type="EMBL" id="TJY38971.1"/>
    </source>
</evidence>
<organism evidence="2 3">
    <name type="scientific">Cohnella pontilimi</name>
    <dbReference type="NCBI Taxonomy" id="2564100"/>
    <lineage>
        <taxon>Bacteria</taxon>
        <taxon>Bacillati</taxon>
        <taxon>Bacillota</taxon>
        <taxon>Bacilli</taxon>
        <taxon>Bacillales</taxon>
        <taxon>Paenibacillaceae</taxon>
        <taxon>Cohnella</taxon>
    </lineage>
</organism>
<dbReference type="RefSeq" id="WP_136779514.1">
    <property type="nucleotide sequence ID" value="NZ_SUPK01000011.1"/>
</dbReference>
<accession>A0A4U0F349</accession>
<keyword evidence="3" id="KW-1185">Reference proteome</keyword>
<evidence type="ECO:0000256" key="1">
    <source>
        <dbReference type="SAM" id="Phobius"/>
    </source>
</evidence>
<keyword evidence="1" id="KW-0812">Transmembrane</keyword>
<dbReference type="Proteomes" id="UP000309673">
    <property type="component" value="Unassembled WGS sequence"/>
</dbReference>
<dbReference type="EMBL" id="SUPK01000011">
    <property type="protein sequence ID" value="TJY38971.1"/>
    <property type="molecule type" value="Genomic_DNA"/>
</dbReference>
<gene>
    <name evidence="2" type="ORF">E5161_19265</name>
</gene>
<name>A0A4U0F349_9BACL</name>
<comment type="caution">
    <text evidence="2">The sequence shown here is derived from an EMBL/GenBank/DDBJ whole genome shotgun (WGS) entry which is preliminary data.</text>
</comment>
<reference evidence="2 3" key="1">
    <citation type="submission" date="2019-04" db="EMBL/GenBank/DDBJ databases">
        <title>Cohnella sp. nov., isolated from soil.</title>
        <authorList>
            <person name="Kim W."/>
        </authorList>
    </citation>
    <scope>NUCLEOTIDE SEQUENCE [LARGE SCALE GENOMIC DNA]</scope>
    <source>
        <strain evidence="2 3">CAU 1483</strain>
    </source>
</reference>
<feature type="transmembrane region" description="Helical" evidence="1">
    <location>
        <begin position="78"/>
        <end position="104"/>
    </location>
</feature>
<keyword evidence="1" id="KW-0472">Membrane</keyword>
<proteinExistence type="predicted"/>
<feature type="transmembrane region" description="Helical" evidence="1">
    <location>
        <begin position="204"/>
        <end position="227"/>
    </location>
</feature>
<keyword evidence="1" id="KW-1133">Transmembrane helix</keyword>
<dbReference type="OrthoDB" id="2677607at2"/>
<dbReference type="AlphaFoldDB" id="A0A4U0F349"/>
<feature type="transmembrane region" description="Helical" evidence="1">
    <location>
        <begin position="233"/>
        <end position="254"/>
    </location>
</feature>
<evidence type="ECO:0008006" key="4">
    <source>
        <dbReference type="Google" id="ProtNLM"/>
    </source>
</evidence>